<sequence>MEMSQANESLEDLMYKLLVNVHKHPELSGKETWTTQQIIKNLNDLNIPIKKYGLRTGVVAEIEGNSKLPIVALRADIDALPLQEESNLPYHSQIPGVDHACGHDFHLVSLLGAAKILQEEKNSLNGSVRLLFEPGEEKHFGAKQMIQAGVLQDVQAIFGIHNMPKIPVGTVAIKSGKLMASNDNFQIVIHGRGSHAAMPHTGQDPIVAAASIITSLQSIVSRNIDPAERLVITVGQISGGHTNNVIPDSCSFSGTIRAFSEISRQLAKKRLQEIAEQIALAYDEHADVIWDQGPTQVNNNVSITKRVYQEASKFMKVIPAEKTNADDDFASFEEHVPGCYVFVGSKGNSNLHHSDFIANPEGLKYAAQLHVRVAKRLLNDLSNGEKL</sequence>
<evidence type="ECO:0000313" key="2">
    <source>
        <dbReference type="EMBL" id="MFD1125435.1"/>
    </source>
</evidence>
<dbReference type="Pfam" id="PF07687">
    <property type="entry name" value="M20_dimer"/>
    <property type="match status" value="1"/>
</dbReference>
<name>A0ABW3PMB6_9LACO</name>
<dbReference type="Gene3D" id="3.30.70.360">
    <property type="match status" value="1"/>
</dbReference>
<evidence type="ECO:0000313" key="3">
    <source>
        <dbReference type="Proteomes" id="UP001597156"/>
    </source>
</evidence>
<comment type="caution">
    <text evidence="2">The sequence shown here is derived from an EMBL/GenBank/DDBJ whole genome shotgun (WGS) entry which is preliminary data.</text>
</comment>
<dbReference type="InterPro" id="IPR017439">
    <property type="entry name" value="Amidohydrolase"/>
</dbReference>
<dbReference type="Pfam" id="PF01546">
    <property type="entry name" value="Peptidase_M20"/>
    <property type="match status" value="1"/>
</dbReference>
<dbReference type="NCBIfam" id="TIGR01891">
    <property type="entry name" value="amidohydrolases"/>
    <property type="match status" value="1"/>
</dbReference>
<gene>
    <name evidence="2" type="ORF">ACFQ22_08725</name>
</gene>
<dbReference type="Proteomes" id="UP001597156">
    <property type="component" value="Unassembled WGS sequence"/>
</dbReference>
<evidence type="ECO:0000259" key="1">
    <source>
        <dbReference type="Pfam" id="PF07687"/>
    </source>
</evidence>
<dbReference type="PANTHER" id="PTHR11014:SF63">
    <property type="entry name" value="METALLOPEPTIDASE, PUTATIVE (AFU_ORTHOLOGUE AFUA_6G09600)-RELATED"/>
    <property type="match status" value="1"/>
</dbReference>
<dbReference type="InterPro" id="IPR002933">
    <property type="entry name" value="Peptidase_M20"/>
</dbReference>
<organism evidence="2 3">
    <name type="scientific">Lentilactobacillus raoultii</name>
    <dbReference type="NCBI Taxonomy" id="1987503"/>
    <lineage>
        <taxon>Bacteria</taxon>
        <taxon>Bacillati</taxon>
        <taxon>Bacillota</taxon>
        <taxon>Bacilli</taxon>
        <taxon>Lactobacillales</taxon>
        <taxon>Lactobacillaceae</taxon>
        <taxon>Lentilactobacillus</taxon>
    </lineage>
</organism>
<proteinExistence type="predicted"/>
<dbReference type="InterPro" id="IPR036264">
    <property type="entry name" value="Bact_exopeptidase_dim_dom"/>
</dbReference>
<reference evidence="3" key="1">
    <citation type="journal article" date="2019" name="Int. J. Syst. Evol. Microbiol.">
        <title>The Global Catalogue of Microorganisms (GCM) 10K type strain sequencing project: providing services to taxonomists for standard genome sequencing and annotation.</title>
        <authorList>
            <consortium name="The Broad Institute Genomics Platform"/>
            <consortium name="The Broad Institute Genome Sequencing Center for Infectious Disease"/>
            <person name="Wu L."/>
            <person name="Ma J."/>
        </authorList>
    </citation>
    <scope>NUCLEOTIDE SEQUENCE [LARGE SCALE GENOMIC DNA]</scope>
    <source>
        <strain evidence="3">CCUG 71848</strain>
    </source>
</reference>
<dbReference type="EMBL" id="JBHTLH010000028">
    <property type="protein sequence ID" value="MFD1125435.1"/>
    <property type="molecule type" value="Genomic_DNA"/>
</dbReference>
<accession>A0ABW3PMB6</accession>
<dbReference type="Gene3D" id="3.40.630.10">
    <property type="entry name" value="Zn peptidases"/>
    <property type="match status" value="1"/>
</dbReference>
<dbReference type="PANTHER" id="PTHR11014">
    <property type="entry name" value="PEPTIDASE M20 FAMILY MEMBER"/>
    <property type="match status" value="1"/>
</dbReference>
<dbReference type="RefSeq" id="WP_121978987.1">
    <property type="nucleotide sequence ID" value="NZ_JBHTLH010000028.1"/>
</dbReference>
<dbReference type="SUPFAM" id="SSF53187">
    <property type="entry name" value="Zn-dependent exopeptidases"/>
    <property type="match status" value="1"/>
</dbReference>
<dbReference type="PIRSF" id="PIRSF005962">
    <property type="entry name" value="Pept_M20D_amidohydro"/>
    <property type="match status" value="1"/>
</dbReference>
<keyword evidence="3" id="KW-1185">Reference proteome</keyword>
<dbReference type="SUPFAM" id="SSF55031">
    <property type="entry name" value="Bacterial exopeptidase dimerisation domain"/>
    <property type="match status" value="1"/>
</dbReference>
<feature type="domain" description="Peptidase M20 dimerisation" evidence="1">
    <location>
        <begin position="185"/>
        <end position="282"/>
    </location>
</feature>
<protein>
    <submittedName>
        <fullName evidence="2">M20 family metallopeptidase</fullName>
    </submittedName>
</protein>
<dbReference type="InterPro" id="IPR011650">
    <property type="entry name" value="Peptidase_M20_dimer"/>
</dbReference>